<dbReference type="EMBL" id="GBRH01239705">
    <property type="protein sequence ID" value="JAD58190.1"/>
    <property type="molecule type" value="Transcribed_RNA"/>
</dbReference>
<accession>A0A0A9BAF9</accession>
<proteinExistence type="predicted"/>
<evidence type="ECO:0000313" key="1">
    <source>
        <dbReference type="EMBL" id="JAD58190.1"/>
    </source>
</evidence>
<reference evidence="1" key="2">
    <citation type="journal article" date="2015" name="Data Brief">
        <title>Shoot transcriptome of the giant reed, Arundo donax.</title>
        <authorList>
            <person name="Barrero R.A."/>
            <person name="Guerrero F.D."/>
            <person name="Moolhuijzen P."/>
            <person name="Goolsby J.A."/>
            <person name="Tidwell J."/>
            <person name="Bellgard S.E."/>
            <person name="Bellgard M.I."/>
        </authorList>
    </citation>
    <scope>NUCLEOTIDE SEQUENCE</scope>
    <source>
        <tissue evidence="1">Shoot tissue taken approximately 20 cm above the soil surface</tissue>
    </source>
</reference>
<sequence>MTLLMQLDVVSLRLQPTRATGKISAKLNTKFRGNGEGVARGALKWIEDGNEAE</sequence>
<dbReference type="AlphaFoldDB" id="A0A0A9BAF9"/>
<organism evidence="1">
    <name type="scientific">Arundo donax</name>
    <name type="common">Giant reed</name>
    <name type="synonym">Donax arundinaceus</name>
    <dbReference type="NCBI Taxonomy" id="35708"/>
    <lineage>
        <taxon>Eukaryota</taxon>
        <taxon>Viridiplantae</taxon>
        <taxon>Streptophyta</taxon>
        <taxon>Embryophyta</taxon>
        <taxon>Tracheophyta</taxon>
        <taxon>Spermatophyta</taxon>
        <taxon>Magnoliopsida</taxon>
        <taxon>Liliopsida</taxon>
        <taxon>Poales</taxon>
        <taxon>Poaceae</taxon>
        <taxon>PACMAD clade</taxon>
        <taxon>Arundinoideae</taxon>
        <taxon>Arundineae</taxon>
        <taxon>Arundo</taxon>
    </lineage>
</organism>
<protein>
    <submittedName>
        <fullName evidence="1">Uncharacterized protein</fullName>
    </submittedName>
</protein>
<name>A0A0A9BAF9_ARUDO</name>
<reference evidence="1" key="1">
    <citation type="submission" date="2014-09" db="EMBL/GenBank/DDBJ databases">
        <authorList>
            <person name="Magalhaes I.L.F."/>
            <person name="Oliveira U."/>
            <person name="Santos F.R."/>
            <person name="Vidigal T.H.D.A."/>
            <person name="Brescovit A.D."/>
            <person name="Santos A.J."/>
        </authorList>
    </citation>
    <scope>NUCLEOTIDE SEQUENCE</scope>
    <source>
        <tissue evidence="1">Shoot tissue taken approximately 20 cm above the soil surface</tissue>
    </source>
</reference>